<dbReference type="InterPro" id="IPR002213">
    <property type="entry name" value="UDP_glucos_trans"/>
</dbReference>
<evidence type="ECO:0000259" key="1">
    <source>
        <dbReference type="Pfam" id="PF03033"/>
    </source>
</evidence>
<dbReference type="Pfam" id="PF06722">
    <property type="entry name" value="EryCIII-like_C"/>
    <property type="match status" value="1"/>
</dbReference>
<dbReference type="PANTHER" id="PTHR48050:SF13">
    <property type="entry name" value="STEROL 3-BETA-GLUCOSYLTRANSFERASE UGT80A2"/>
    <property type="match status" value="1"/>
</dbReference>
<organism evidence="3 4">
    <name type="scientific">Microbulbifer halophilus</name>
    <dbReference type="NCBI Taxonomy" id="453963"/>
    <lineage>
        <taxon>Bacteria</taxon>
        <taxon>Pseudomonadati</taxon>
        <taxon>Pseudomonadota</taxon>
        <taxon>Gammaproteobacteria</taxon>
        <taxon>Cellvibrionales</taxon>
        <taxon>Microbulbiferaceae</taxon>
        <taxon>Microbulbifer</taxon>
    </lineage>
</organism>
<sequence>MRITIFSIGTQGDVRPFVALGRGLQRAGCRVRIASGNTCEPLITGHGLEFAPLNADFLDIMARDPGALQRGLNPLALLATARRELGAMASGWPEQGRAAAEDADLLLGNGMVAPLASSFGELLGRPVVETHLQPITPCPDIPPMMLPPPERPRPGAVNRLLFHFCRLLTWQMLSPAYAGVRRELGLPAFPRRGPTYSVGRESQKLLYGFSPLLVPPSRHWPASVRVAGNWFLDGERDWRPPPALADFLAAGPKPVYVGFGSMRSGDSGDFTARVLEGLRRSGRRALIATGWGGLSREVVERAGDGNFFAIDAAPHDWLFPRVALAVHHGGAGTTAAALRAGIPSVVVPFFGDQPFWAWRLAEVGVAPPAVRRKELTAAALADAIRSGLSGSMGRRAAALGECLRAEDGVANAIAQLRSWGLLPEPAGSARAPSGMHYS</sequence>
<dbReference type="Pfam" id="PF03033">
    <property type="entry name" value="Glyco_transf_28"/>
    <property type="match status" value="1"/>
</dbReference>
<feature type="domain" description="Glycosyltransferase family 28 N-terminal" evidence="1">
    <location>
        <begin position="3"/>
        <end position="60"/>
    </location>
</feature>
<dbReference type="PANTHER" id="PTHR48050">
    <property type="entry name" value="STEROL 3-BETA-GLUCOSYLTRANSFERASE"/>
    <property type="match status" value="1"/>
</dbReference>
<dbReference type="CDD" id="cd03784">
    <property type="entry name" value="GT1_Gtf-like"/>
    <property type="match status" value="1"/>
</dbReference>
<dbReference type="SUPFAM" id="SSF53756">
    <property type="entry name" value="UDP-Glycosyltransferase/glycogen phosphorylase"/>
    <property type="match status" value="1"/>
</dbReference>
<evidence type="ECO:0000313" key="3">
    <source>
        <dbReference type="EMBL" id="MFD2310955.1"/>
    </source>
</evidence>
<accession>A0ABW5EF39</accession>
<dbReference type="EMBL" id="JBHUJD010000012">
    <property type="protein sequence ID" value="MFD2310955.1"/>
    <property type="molecule type" value="Genomic_DNA"/>
</dbReference>
<dbReference type="RefSeq" id="WP_265721005.1">
    <property type="nucleotide sequence ID" value="NZ_JAPIVK010000007.1"/>
</dbReference>
<dbReference type="InterPro" id="IPR050426">
    <property type="entry name" value="Glycosyltransferase_28"/>
</dbReference>
<dbReference type="InterPro" id="IPR004276">
    <property type="entry name" value="GlycoTrans_28_N"/>
</dbReference>
<feature type="domain" description="Erythromycin biosynthesis protein CIII-like C-terminal" evidence="2">
    <location>
        <begin position="309"/>
        <end position="388"/>
    </location>
</feature>
<gene>
    <name evidence="3" type="ORF">ACFSKX_11065</name>
</gene>
<dbReference type="InterPro" id="IPR010610">
    <property type="entry name" value="EryCIII-like_C"/>
</dbReference>
<protein>
    <submittedName>
        <fullName evidence="3">Glycosyltransferase</fullName>
    </submittedName>
</protein>
<reference evidence="4" key="1">
    <citation type="journal article" date="2019" name="Int. J. Syst. Evol. Microbiol.">
        <title>The Global Catalogue of Microorganisms (GCM) 10K type strain sequencing project: providing services to taxonomists for standard genome sequencing and annotation.</title>
        <authorList>
            <consortium name="The Broad Institute Genomics Platform"/>
            <consortium name="The Broad Institute Genome Sequencing Center for Infectious Disease"/>
            <person name="Wu L."/>
            <person name="Ma J."/>
        </authorList>
    </citation>
    <scope>NUCLEOTIDE SEQUENCE [LARGE SCALE GENOMIC DNA]</scope>
    <source>
        <strain evidence="4">KCTC 12848</strain>
    </source>
</reference>
<dbReference type="Proteomes" id="UP001597425">
    <property type="component" value="Unassembled WGS sequence"/>
</dbReference>
<dbReference type="Gene3D" id="3.40.50.2000">
    <property type="entry name" value="Glycogen Phosphorylase B"/>
    <property type="match status" value="2"/>
</dbReference>
<evidence type="ECO:0000313" key="4">
    <source>
        <dbReference type="Proteomes" id="UP001597425"/>
    </source>
</evidence>
<evidence type="ECO:0000259" key="2">
    <source>
        <dbReference type="Pfam" id="PF06722"/>
    </source>
</evidence>
<name>A0ABW5EF39_9GAMM</name>
<comment type="caution">
    <text evidence="3">The sequence shown here is derived from an EMBL/GenBank/DDBJ whole genome shotgun (WGS) entry which is preliminary data.</text>
</comment>
<proteinExistence type="predicted"/>
<keyword evidence="4" id="KW-1185">Reference proteome</keyword>